<comment type="caution">
    <text evidence="1">The sequence shown here is derived from an EMBL/GenBank/DDBJ whole genome shotgun (WGS) entry which is preliminary data.</text>
</comment>
<proteinExistence type="predicted"/>
<gene>
    <name evidence="1" type="ORF">ASZ90_006064</name>
</gene>
<name>A0A0W8FTG4_9ZZZZ</name>
<accession>A0A0W8FTG4</accession>
<evidence type="ECO:0000313" key="1">
    <source>
        <dbReference type="EMBL" id="KUG24140.1"/>
    </source>
</evidence>
<organism evidence="1">
    <name type="scientific">hydrocarbon metagenome</name>
    <dbReference type="NCBI Taxonomy" id="938273"/>
    <lineage>
        <taxon>unclassified sequences</taxon>
        <taxon>metagenomes</taxon>
        <taxon>ecological metagenomes</taxon>
    </lineage>
</organism>
<dbReference type="AlphaFoldDB" id="A0A0W8FTG4"/>
<sequence length="107" mass="11193">MEAVAGITIKDTDLAAVTFKVAEPDMPSKVAVMTDAVPARIPVAHPDVGLTEALPELPEIQVEEFVTSMDVPSLYVAIAVNCWLPVTGTEAVAGVTCMDANVRAGNQ</sequence>
<protein>
    <submittedName>
        <fullName evidence="1">Uncharacterized protein</fullName>
    </submittedName>
</protein>
<dbReference type="EMBL" id="LNQE01000860">
    <property type="protein sequence ID" value="KUG24140.1"/>
    <property type="molecule type" value="Genomic_DNA"/>
</dbReference>
<reference evidence="1" key="1">
    <citation type="journal article" date="2015" name="Proc. Natl. Acad. Sci. U.S.A.">
        <title>Networks of energetic and metabolic interactions define dynamics in microbial communities.</title>
        <authorList>
            <person name="Embree M."/>
            <person name="Liu J.K."/>
            <person name="Al-Bassam M.M."/>
            <person name="Zengler K."/>
        </authorList>
    </citation>
    <scope>NUCLEOTIDE SEQUENCE</scope>
</reference>